<sequence>MGEGTVLKPFRVPETRLLAINELVAQVTLTYRTDEDEEMGYRYERDAQLQQLVQTAVVSLVNCGYTTGVARGPGFVLHQTRKKWPIGRRYIFTRHGEPLQSSLHKYFFQLELVDDERGDRPVLEITEVRGVALSVSSVAGSFIEGLDAVPLPPMAAIFGQDVPLDGADRRRSGSVVSAHSSYSAHRPRSPFYYEATGRPGSPSPLRSIREAAAMGGRTSRLSAYADPGDAGRAHNGPAGFSPTARIEAQRAPRGAGSSPAQPAEHIGSPEQSTVRTRSVSRSSAGSMQSVERLVENSAPARGERLGRTPWYRSLHGISPLSRQQKSLSSSDNEALLGAVPADASVSRIPRVAGGSSAPRPVALPPASPGLGGLAHRMGRRILSPINMYRQRQPDNARPAPASAIPVPRSSMPVPAITPEKRKLDTEPPSEGIRRPDMPPPSKRPTPRPQPSPQSVALPESVSIPVAVKNALLRRLKSPLSRLADKTASRLSVRERIAAFNNLSVDNDSARHALAAEAPALLTPVTHESPADDGGKAAVSAGARELAAPATRIPMPTTPLSAGRIRVGTSTGFVSVAASRPLSRASTNNGRAASPALSQISTVSARVQDAINALERASSGTTPRPAATRSGTKRAANGPVDSLTSPTKRPRAPSVAEDPRRNGVSRLNPLGVVNRLVRRNTDR</sequence>
<protein>
    <submittedName>
        <fullName evidence="1">Uncharacterized protein</fullName>
    </submittedName>
</protein>
<accession>A0ACC1LAV4</accession>
<organism evidence="1 2">
    <name type="scientific">Coemansia helicoidea</name>
    <dbReference type="NCBI Taxonomy" id="1286919"/>
    <lineage>
        <taxon>Eukaryota</taxon>
        <taxon>Fungi</taxon>
        <taxon>Fungi incertae sedis</taxon>
        <taxon>Zoopagomycota</taxon>
        <taxon>Kickxellomycotina</taxon>
        <taxon>Kickxellomycetes</taxon>
        <taxon>Kickxellales</taxon>
        <taxon>Kickxellaceae</taxon>
        <taxon>Coemansia</taxon>
    </lineage>
</organism>
<proteinExistence type="predicted"/>
<reference evidence="1" key="1">
    <citation type="submission" date="2022-07" db="EMBL/GenBank/DDBJ databases">
        <title>Phylogenomic reconstructions and comparative analyses of Kickxellomycotina fungi.</title>
        <authorList>
            <person name="Reynolds N.K."/>
            <person name="Stajich J.E."/>
            <person name="Barry K."/>
            <person name="Grigoriev I.V."/>
            <person name="Crous P."/>
            <person name="Smith M.E."/>
        </authorList>
    </citation>
    <scope>NUCLEOTIDE SEQUENCE</scope>
    <source>
        <strain evidence="1">BCRC 34780</strain>
    </source>
</reference>
<gene>
    <name evidence="1" type="ORF">H4R21_001686</name>
</gene>
<evidence type="ECO:0000313" key="1">
    <source>
        <dbReference type="EMBL" id="KAJ2804327.1"/>
    </source>
</evidence>
<dbReference type="Proteomes" id="UP001140087">
    <property type="component" value="Unassembled WGS sequence"/>
</dbReference>
<name>A0ACC1LAV4_9FUNG</name>
<comment type="caution">
    <text evidence="1">The sequence shown here is derived from an EMBL/GenBank/DDBJ whole genome shotgun (WGS) entry which is preliminary data.</text>
</comment>
<evidence type="ECO:0000313" key="2">
    <source>
        <dbReference type="Proteomes" id="UP001140087"/>
    </source>
</evidence>
<keyword evidence="2" id="KW-1185">Reference proteome</keyword>
<dbReference type="EMBL" id="JANBUN010000367">
    <property type="protein sequence ID" value="KAJ2804327.1"/>
    <property type="molecule type" value="Genomic_DNA"/>
</dbReference>